<evidence type="ECO:0000256" key="1">
    <source>
        <dbReference type="ARBA" id="ARBA00004123"/>
    </source>
</evidence>
<sequence length="493" mass="56153">MLFIKDLQPFSIVEDSGFVQFVKALNPAYELPSRHVVSRTIIPALYEACVEKVKLKVANGVKFCITTDCWTSRNTVSYIAITLHFVSENFEFNNILLDCCPMSETHTAKNLAEQIQNVTTEWGVFDNIIFAVSDNANNIKSALQNELKLRHFGCFAHTLNLIVKASISGHDVNTVLQKVKQIVAHFRKSTSTNEKFMSFQRNAGTEPLKLIQSVETRWNSTFYMIERFVKVEDAVKSTVALIDKELPRISPEEWLLLKDLLTVLKPFEYTTKEISGQKYCTGSMVIPIVNGLKSVFTRWAKANTYVDPVKAVTFELLNGINERIGNTERSNTLDMASFLDPCFKNFAFSDPTIADMYKNRIIADVGRIIQEAQANEPQEPQVETSEFSIWSYIDSNIASNKPRGTCNSRAIIEVQRYLEEAVIARNGDPFKWWQHNKYKYPYLSPIARIKLGCLASSVPCERLFSQAGLILSERRMRLDDEKTKMLIFLNANQ</sequence>
<dbReference type="SUPFAM" id="SSF53098">
    <property type="entry name" value="Ribonuclease H-like"/>
    <property type="match status" value="1"/>
</dbReference>
<evidence type="ECO:0000256" key="4">
    <source>
        <dbReference type="ARBA" id="ARBA00022833"/>
    </source>
</evidence>
<accession>A0ABM3KAX6</accession>
<comment type="subcellular location">
    <subcellularLocation>
        <location evidence="1">Nucleus</location>
    </subcellularLocation>
</comment>
<keyword evidence="4" id="KW-0862">Zinc</keyword>
<dbReference type="RefSeq" id="XP_049318603.1">
    <property type="nucleotide sequence ID" value="XM_049462646.1"/>
</dbReference>
<dbReference type="SUPFAM" id="SSF140996">
    <property type="entry name" value="Hermes dimerisation domain"/>
    <property type="match status" value="1"/>
</dbReference>
<feature type="domain" description="HAT C-terminal dimerisation" evidence="6">
    <location>
        <begin position="413"/>
        <end position="492"/>
    </location>
</feature>
<evidence type="ECO:0000313" key="7">
    <source>
        <dbReference type="Proteomes" id="UP001652620"/>
    </source>
</evidence>
<proteinExistence type="predicted"/>
<evidence type="ECO:0000256" key="3">
    <source>
        <dbReference type="ARBA" id="ARBA00022771"/>
    </source>
</evidence>
<keyword evidence="5" id="KW-0539">Nucleus</keyword>
<evidence type="ECO:0000313" key="9">
    <source>
        <dbReference type="RefSeq" id="XP_049318603.1"/>
    </source>
</evidence>
<evidence type="ECO:0000259" key="6">
    <source>
        <dbReference type="Pfam" id="PF05699"/>
    </source>
</evidence>
<dbReference type="InterPro" id="IPR012337">
    <property type="entry name" value="RNaseH-like_sf"/>
</dbReference>
<evidence type="ECO:0000256" key="2">
    <source>
        <dbReference type="ARBA" id="ARBA00022723"/>
    </source>
</evidence>
<keyword evidence="7" id="KW-1185">Reference proteome</keyword>
<dbReference type="InterPro" id="IPR008906">
    <property type="entry name" value="HATC_C_dom"/>
</dbReference>
<keyword evidence="2" id="KW-0479">Metal-binding</keyword>
<evidence type="ECO:0000313" key="8">
    <source>
        <dbReference type="RefSeq" id="XP_049318602.1"/>
    </source>
</evidence>
<gene>
    <name evidence="8 9" type="primary">LOC125780363</name>
</gene>
<evidence type="ECO:0000256" key="5">
    <source>
        <dbReference type="ARBA" id="ARBA00023242"/>
    </source>
</evidence>
<dbReference type="Proteomes" id="UP001652620">
    <property type="component" value="Chromosome 1"/>
</dbReference>
<reference evidence="7 8" key="1">
    <citation type="submission" date="2025-05" db="UniProtKB">
        <authorList>
            <consortium name="RefSeq"/>
        </authorList>
    </citation>
    <scope>NUCLEOTIDE SEQUENCE [LARGE SCALE GENOMIC DNA]</scope>
    <source>
        <tissue evidence="8 9">Adult</tissue>
    </source>
</reference>
<dbReference type="GeneID" id="125780363"/>
<dbReference type="PANTHER" id="PTHR46481">
    <property type="entry name" value="ZINC FINGER BED DOMAIN-CONTAINING PROTEIN 4"/>
    <property type="match status" value="1"/>
</dbReference>
<dbReference type="Pfam" id="PF05699">
    <property type="entry name" value="Dimer_Tnp_hAT"/>
    <property type="match status" value="1"/>
</dbReference>
<dbReference type="RefSeq" id="XP_049318602.1">
    <property type="nucleotide sequence ID" value="XM_049462645.1"/>
</dbReference>
<dbReference type="InterPro" id="IPR052035">
    <property type="entry name" value="ZnF_BED_domain_contain"/>
</dbReference>
<organism evidence="7 8">
    <name type="scientific">Bactrocera dorsalis</name>
    <name type="common">Oriental fruit fly</name>
    <name type="synonym">Dacus dorsalis</name>
    <dbReference type="NCBI Taxonomy" id="27457"/>
    <lineage>
        <taxon>Eukaryota</taxon>
        <taxon>Metazoa</taxon>
        <taxon>Ecdysozoa</taxon>
        <taxon>Arthropoda</taxon>
        <taxon>Hexapoda</taxon>
        <taxon>Insecta</taxon>
        <taxon>Pterygota</taxon>
        <taxon>Neoptera</taxon>
        <taxon>Endopterygota</taxon>
        <taxon>Diptera</taxon>
        <taxon>Brachycera</taxon>
        <taxon>Muscomorpha</taxon>
        <taxon>Tephritoidea</taxon>
        <taxon>Tephritidae</taxon>
        <taxon>Bactrocera</taxon>
        <taxon>Bactrocera</taxon>
    </lineage>
</organism>
<keyword evidence="3" id="KW-0863">Zinc-finger</keyword>
<protein>
    <submittedName>
        <fullName evidence="8 9">Zinc finger BED domain-containing protein 4-like</fullName>
    </submittedName>
</protein>
<name>A0ABM3KAX6_BACDO</name>
<dbReference type="PANTHER" id="PTHR46481:SF10">
    <property type="entry name" value="ZINC FINGER BED DOMAIN-CONTAINING PROTEIN 39"/>
    <property type="match status" value="1"/>
</dbReference>